<reference evidence="2 3" key="1">
    <citation type="journal article" date="2019" name="Int. J. Syst. Evol. Microbiol.">
        <title>Undibacterium piscinae sp. nov., isolated from Korean shiner intestine.</title>
        <authorList>
            <person name="Lee S.Y."/>
            <person name="Kang W."/>
            <person name="Kim P.S."/>
            <person name="Kim H.S."/>
            <person name="Sung H."/>
            <person name="Shin N.R."/>
            <person name="Whon T.W."/>
            <person name="Yun J.H."/>
            <person name="Lee J.Y."/>
            <person name="Lee J.Y."/>
            <person name="Jung M.J."/>
            <person name="Jeong Y.S."/>
            <person name="Tak E.J."/>
            <person name="Han J.E."/>
            <person name="Hyun D.W."/>
            <person name="Kang M.S."/>
            <person name="Lee K.E."/>
            <person name="Lee B.H."/>
            <person name="Bae J.W."/>
        </authorList>
    </citation>
    <scope>NUCLEOTIDE SEQUENCE [LARGE SCALE GENOMIC DNA]</scope>
    <source>
        <strain evidence="2 3">S11R28</strain>
    </source>
</reference>
<gene>
    <name evidence="2" type="ORF">EJG51_013170</name>
</gene>
<proteinExistence type="predicted"/>
<dbReference type="InterPro" id="IPR000421">
    <property type="entry name" value="FA58C"/>
</dbReference>
<dbReference type="SUPFAM" id="SSF49785">
    <property type="entry name" value="Galactose-binding domain-like"/>
    <property type="match status" value="1"/>
</dbReference>
<organism evidence="2 3">
    <name type="scientific">Undibacterium piscinae</name>
    <dbReference type="NCBI Taxonomy" id="2495591"/>
    <lineage>
        <taxon>Bacteria</taxon>
        <taxon>Pseudomonadati</taxon>
        <taxon>Pseudomonadota</taxon>
        <taxon>Betaproteobacteria</taxon>
        <taxon>Burkholderiales</taxon>
        <taxon>Oxalobacteraceae</taxon>
        <taxon>Undibacterium</taxon>
    </lineage>
</organism>
<protein>
    <submittedName>
        <fullName evidence="2">Discoidin domain-containing protein</fullName>
    </submittedName>
</protein>
<name>A0A6M4A7U7_9BURK</name>
<evidence type="ECO:0000259" key="1">
    <source>
        <dbReference type="PROSITE" id="PS50022"/>
    </source>
</evidence>
<dbReference type="Gene3D" id="2.60.120.260">
    <property type="entry name" value="Galactose-binding domain-like"/>
    <property type="match status" value="1"/>
</dbReference>
<evidence type="ECO:0000313" key="2">
    <source>
        <dbReference type="EMBL" id="QJQ06637.1"/>
    </source>
</evidence>
<accession>A0A6M4A7U7</accession>
<feature type="domain" description="F5/8 type C" evidence="1">
    <location>
        <begin position="1"/>
        <end position="143"/>
    </location>
</feature>
<dbReference type="AlphaFoldDB" id="A0A6M4A7U7"/>
<evidence type="ECO:0000313" key="3">
    <source>
        <dbReference type="Proteomes" id="UP000274350"/>
    </source>
</evidence>
<dbReference type="KEGG" id="upi:EJG51_013170"/>
<keyword evidence="3" id="KW-1185">Reference proteome</keyword>
<dbReference type="PROSITE" id="PS50022">
    <property type="entry name" value="FA58C_3"/>
    <property type="match status" value="1"/>
</dbReference>
<dbReference type="InterPro" id="IPR008979">
    <property type="entry name" value="Galactose-bd-like_sf"/>
</dbReference>
<dbReference type="EMBL" id="CP051152">
    <property type="protein sequence ID" value="QJQ06637.1"/>
    <property type="molecule type" value="Genomic_DNA"/>
</dbReference>
<dbReference type="Pfam" id="PF00754">
    <property type="entry name" value="F5_F8_type_C"/>
    <property type="match status" value="1"/>
</dbReference>
<dbReference type="Proteomes" id="UP000274350">
    <property type="component" value="Chromosome"/>
</dbReference>
<sequence length="143" mass="15268">MVSGVLPRTVAKVIAYDSQTVSDGAANVLNDNPMNAWTSADSAFPHYLTVDLGGVRQVNGLSYLPKQEARSNIYEGNIANYQVLVSLDAINWSLMGQGSWAKTISMSSVNFSTVNARYVKLLALSEVNGGRVVSAAEVRVLGS</sequence>